<dbReference type="Proteomes" id="UP000230390">
    <property type="component" value="Unassembled WGS sequence"/>
</dbReference>
<evidence type="ECO:0000313" key="1">
    <source>
        <dbReference type="EMBL" id="PIL42146.1"/>
    </source>
</evidence>
<proteinExistence type="predicted"/>
<evidence type="ECO:0000313" key="2">
    <source>
        <dbReference type="Proteomes" id="UP000230390"/>
    </source>
</evidence>
<sequence length="123" mass="13821">MIARELARDPDAIVNTSIELLELLADELIECIGEQGFEILLFRTIQHVNLDFTWLMFDPRSRPADPEFNALRRCFEAEDLAEAGAASLMLFNTLIDSLLLLIGKHLTMSTLHAALSRAEAHNN</sequence>
<name>A0A2G8T7V8_9BURK</name>
<reference evidence="1 2" key="1">
    <citation type="submission" date="2017-10" db="EMBL/GenBank/DDBJ databases">
        <title>Massilia psychrophilum sp. nov., a novel purple-pigmented bacterium isolated from Tianshan glacier, Xinjiang Municipality, China.</title>
        <authorList>
            <person name="Wang H."/>
        </authorList>
    </citation>
    <scope>NUCLEOTIDE SEQUENCE [LARGE SCALE GENOMIC DNA]</scope>
    <source>
        <strain evidence="1 2">JCM 30074</strain>
    </source>
</reference>
<accession>A0A2G8T7V8</accession>
<comment type="caution">
    <text evidence="1">The sequence shown here is derived from an EMBL/GenBank/DDBJ whole genome shotgun (WGS) entry which is preliminary data.</text>
</comment>
<dbReference type="AlphaFoldDB" id="A0A2G8T7V8"/>
<dbReference type="EMBL" id="PDOC01000035">
    <property type="protein sequence ID" value="PIL42146.1"/>
    <property type="molecule type" value="Genomic_DNA"/>
</dbReference>
<gene>
    <name evidence="1" type="ORF">CR105_25935</name>
</gene>
<keyword evidence="2" id="KW-1185">Reference proteome</keyword>
<protein>
    <submittedName>
        <fullName evidence="1">Uncharacterized protein</fullName>
    </submittedName>
</protein>
<organism evidence="1 2">
    <name type="scientific">Massilia eurypsychrophila</name>
    <dbReference type="NCBI Taxonomy" id="1485217"/>
    <lineage>
        <taxon>Bacteria</taxon>
        <taxon>Pseudomonadati</taxon>
        <taxon>Pseudomonadota</taxon>
        <taxon>Betaproteobacteria</taxon>
        <taxon>Burkholderiales</taxon>
        <taxon>Oxalobacteraceae</taxon>
        <taxon>Telluria group</taxon>
        <taxon>Massilia</taxon>
    </lineage>
</organism>